<evidence type="ECO:0000313" key="9">
    <source>
        <dbReference type="Proteomes" id="UP001501598"/>
    </source>
</evidence>
<evidence type="ECO:0000256" key="4">
    <source>
        <dbReference type="ARBA" id="ARBA00023004"/>
    </source>
</evidence>
<dbReference type="PANTHER" id="PTHR23426">
    <property type="entry name" value="FERREDOXIN/ADRENODOXIN"/>
    <property type="match status" value="1"/>
</dbReference>
<reference evidence="9" key="1">
    <citation type="journal article" date="2019" name="Int. J. Syst. Evol. Microbiol.">
        <title>The Global Catalogue of Microorganisms (GCM) 10K type strain sequencing project: providing services to taxonomists for standard genome sequencing and annotation.</title>
        <authorList>
            <consortium name="The Broad Institute Genomics Platform"/>
            <consortium name="The Broad Institute Genome Sequencing Center for Infectious Disease"/>
            <person name="Wu L."/>
            <person name="Ma J."/>
        </authorList>
    </citation>
    <scope>NUCLEOTIDE SEQUENCE [LARGE SCALE GENOMIC DNA]</scope>
    <source>
        <strain evidence="9">JCM 17906</strain>
    </source>
</reference>
<keyword evidence="2" id="KW-0001">2Fe-2S</keyword>
<dbReference type="InterPro" id="IPR001041">
    <property type="entry name" value="2Fe-2S_ferredoxin-type"/>
</dbReference>
<dbReference type="Proteomes" id="UP001501598">
    <property type="component" value="Unassembled WGS sequence"/>
</dbReference>
<evidence type="ECO:0000256" key="1">
    <source>
        <dbReference type="ARBA" id="ARBA00010914"/>
    </source>
</evidence>
<dbReference type="Pfam" id="PF00111">
    <property type="entry name" value="Fer2"/>
    <property type="match status" value="1"/>
</dbReference>
<dbReference type="PANTHER" id="PTHR23426:SF65">
    <property type="entry name" value="FERREDOXIN-2, MITOCHONDRIAL"/>
    <property type="match status" value="1"/>
</dbReference>
<sequence>MPTVTYVLPDGSNQTITTASATSVMQAAVAHQVPGIIGECGGAATCGTCHVYLDRSTETFLPPGDDEEAMLEWTASPRADNSRLACQLRPSNDAAQLVVRVPAEQQ</sequence>
<evidence type="ECO:0000256" key="3">
    <source>
        <dbReference type="ARBA" id="ARBA00022723"/>
    </source>
</evidence>
<evidence type="ECO:0000313" key="8">
    <source>
        <dbReference type="EMBL" id="GAA4544471.1"/>
    </source>
</evidence>
<accession>A0ABP8RPP1</accession>
<evidence type="ECO:0000256" key="6">
    <source>
        <dbReference type="ARBA" id="ARBA00034078"/>
    </source>
</evidence>
<organism evidence="8 9">
    <name type="scientific">Pseudonocardia xishanensis</name>
    <dbReference type="NCBI Taxonomy" id="630995"/>
    <lineage>
        <taxon>Bacteria</taxon>
        <taxon>Bacillati</taxon>
        <taxon>Actinomycetota</taxon>
        <taxon>Actinomycetes</taxon>
        <taxon>Pseudonocardiales</taxon>
        <taxon>Pseudonocardiaceae</taxon>
        <taxon>Pseudonocardia</taxon>
    </lineage>
</organism>
<gene>
    <name evidence="8" type="ORF">GCM10023175_22750</name>
</gene>
<keyword evidence="5" id="KW-0411">Iron-sulfur</keyword>
<proteinExistence type="inferred from homology"/>
<protein>
    <submittedName>
        <fullName evidence="8">2Fe-2S iron-sulfur cluster-binding protein</fullName>
    </submittedName>
</protein>
<dbReference type="CDD" id="cd00207">
    <property type="entry name" value="fer2"/>
    <property type="match status" value="1"/>
</dbReference>
<comment type="similarity">
    <text evidence="1">Belongs to the adrenodoxin/putidaredoxin family.</text>
</comment>
<dbReference type="Gene3D" id="3.10.20.30">
    <property type="match status" value="1"/>
</dbReference>
<evidence type="ECO:0000259" key="7">
    <source>
        <dbReference type="PROSITE" id="PS51085"/>
    </source>
</evidence>
<dbReference type="InterPro" id="IPR036010">
    <property type="entry name" value="2Fe-2S_ferredoxin-like_sf"/>
</dbReference>
<keyword evidence="9" id="KW-1185">Reference proteome</keyword>
<dbReference type="InterPro" id="IPR012675">
    <property type="entry name" value="Beta-grasp_dom_sf"/>
</dbReference>
<evidence type="ECO:0000256" key="5">
    <source>
        <dbReference type="ARBA" id="ARBA00023014"/>
    </source>
</evidence>
<comment type="cofactor">
    <cofactor evidence="6">
        <name>[2Fe-2S] cluster</name>
        <dbReference type="ChEBI" id="CHEBI:190135"/>
    </cofactor>
</comment>
<comment type="caution">
    <text evidence="8">The sequence shown here is derived from an EMBL/GenBank/DDBJ whole genome shotgun (WGS) entry which is preliminary data.</text>
</comment>
<feature type="domain" description="2Fe-2S ferredoxin-type" evidence="7">
    <location>
        <begin position="2"/>
        <end position="105"/>
    </location>
</feature>
<dbReference type="InterPro" id="IPR001055">
    <property type="entry name" value="Adrenodoxin-like"/>
</dbReference>
<dbReference type="RefSeq" id="WP_345415733.1">
    <property type="nucleotide sequence ID" value="NZ_BAABGT010000029.1"/>
</dbReference>
<dbReference type="SUPFAM" id="SSF54292">
    <property type="entry name" value="2Fe-2S ferredoxin-like"/>
    <property type="match status" value="1"/>
</dbReference>
<keyword evidence="3" id="KW-0479">Metal-binding</keyword>
<name>A0ABP8RPP1_9PSEU</name>
<dbReference type="PROSITE" id="PS51085">
    <property type="entry name" value="2FE2S_FER_2"/>
    <property type="match status" value="1"/>
</dbReference>
<evidence type="ECO:0000256" key="2">
    <source>
        <dbReference type="ARBA" id="ARBA00022714"/>
    </source>
</evidence>
<keyword evidence="4" id="KW-0408">Iron</keyword>
<dbReference type="EMBL" id="BAABGT010000029">
    <property type="protein sequence ID" value="GAA4544471.1"/>
    <property type="molecule type" value="Genomic_DNA"/>
</dbReference>